<accession>A0A4S2DM33</accession>
<dbReference type="PANTHER" id="PTHR36512:SF3">
    <property type="entry name" value="BLR5678 PROTEIN"/>
    <property type="match status" value="1"/>
</dbReference>
<dbReference type="AlphaFoldDB" id="A0A4S2DM33"/>
<sequence length="327" mass="35608">MKTGKLNKITDVKGIKVGHKTIDNGDVHTGVTVIIPSEDNIFQNKYVASSYVINGFGKTSGLVQIDELGTLESIIGLTNTLSVGTVQQAIVKHMLKDNPDIGRETGTINTVVGECNDGYINDIRACAIKEEDVYEAIENATIDFELGSVGAGRGMSCFQMKGGIGSASRIVELDGQEYTVGLLILSNFGLKKDFIFDKISFSDLDDETLEKGSIMMILATDIPLSSRQLKRICKRMSASLARLGSYLGNGSGDIVIGFSTANIIPHYETTDIINVKEIHENKMDLVFRASIEACEDAIMSSLWNNETVVGRDGNTRYSLMDTLKELK</sequence>
<protein>
    <submittedName>
        <fullName evidence="2">S58 family peptidase</fullName>
    </submittedName>
</protein>
<reference evidence="2 3" key="1">
    <citation type="submission" date="2019-04" db="EMBL/GenBank/DDBJ databases">
        <title>Microbes associate with the intestines of laboratory mice.</title>
        <authorList>
            <person name="Navarre W."/>
            <person name="Wong E."/>
            <person name="Huang K."/>
            <person name="Tropini C."/>
            <person name="Ng K."/>
            <person name="Yu B."/>
        </authorList>
    </citation>
    <scope>NUCLEOTIDE SEQUENCE [LARGE SCALE GENOMIC DNA]</scope>
    <source>
        <strain evidence="2 3">NM50_B9-20</strain>
    </source>
</reference>
<dbReference type="RefSeq" id="WP_136007036.1">
    <property type="nucleotide sequence ID" value="NZ_SRYR01000004.1"/>
</dbReference>
<dbReference type="InterPro" id="IPR005321">
    <property type="entry name" value="Peptidase_S58_DmpA"/>
</dbReference>
<dbReference type="GO" id="GO:0004177">
    <property type="term" value="F:aminopeptidase activity"/>
    <property type="evidence" value="ECO:0007669"/>
    <property type="project" value="TreeGrafter"/>
</dbReference>
<dbReference type="EMBL" id="SRYR01000004">
    <property type="protein sequence ID" value="TGY42103.1"/>
    <property type="molecule type" value="Genomic_DNA"/>
</dbReference>
<comment type="similarity">
    <text evidence="1">Belongs to the peptidase S58 family.</text>
</comment>
<dbReference type="SUPFAM" id="SSF56266">
    <property type="entry name" value="DmpA/ArgJ-like"/>
    <property type="match status" value="1"/>
</dbReference>
<dbReference type="InterPro" id="IPR016117">
    <property type="entry name" value="ArgJ-like_dom_sf"/>
</dbReference>
<dbReference type="CDD" id="cd02253">
    <property type="entry name" value="DmpA"/>
    <property type="match status" value="1"/>
</dbReference>
<dbReference type="PANTHER" id="PTHR36512">
    <property type="entry name" value="D-AMINOPEPTIDASE"/>
    <property type="match status" value="1"/>
</dbReference>
<proteinExistence type="inferred from homology"/>
<comment type="caution">
    <text evidence="2">The sequence shown here is derived from an EMBL/GenBank/DDBJ whole genome shotgun (WGS) entry which is preliminary data.</text>
</comment>
<dbReference type="Proteomes" id="UP000306888">
    <property type="component" value="Unassembled WGS sequence"/>
</dbReference>
<keyword evidence="3" id="KW-1185">Reference proteome</keyword>
<dbReference type="Gene3D" id="3.60.70.12">
    <property type="entry name" value="L-amino peptidase D-ALA esterase/amidase"/>
    <property type="match status" value="1"/>
</dbReference>
<evidence type="ECO:0000313" key="2">
    <source>
        <dbReference type="EMBL" id="TGY42103.1"/>
    </source>
</evidence>
<evidence type="ECO:0000256" key="1">
    <source>
        <dbReference type="ARBA" id="ARBA00007068"/>
    </source>
</evidence>
<gene>
    <name evidence="2" type="ORF">E5347_10220</name>
</gene>
<dbReference type="OrthoDB" id="9770388at2"/>
<organism evidence="2 3">
    <name type="scientific">Clostridium sartagoforme</name>
    <dbReference type="NCBI Taxonomy" id="84031"/>
    <lineage>
        <taxon>Bacteria</taxon>
        <taxon>Bacillati</taxon>
        <taxon>Bacillota</taxon>
        <taxon>Clostridia</taxon>
        <taxon>Eubacteriales</taxon>
        <taxon>Clostridiaceae</taxon>
        <taxon>Clostridium</taxon>
    </lineage>
</organism>
<name>A0A4S2DM33_9CLOT</name>
<evidence type="ECO:0000313" key="3">
    <source>
        <dbReference type="Proteomes" id="UP000306888"/>
    </source>
</evidence>
<dbReference type="Pfam" id="PF03576">
    <property type="entry name" value="Peptidase_S58"/>
    <property type="match status" value="1"/>
</dbReference>